<keyword evidence="5" id="KW-1185">Reference proteome</keyword>
<evidence type="ECO:0000256" key="2">
    <source>
        <dbReference type="SAM" id="Phobius"/>
    </source>
</evidence>
<keyword evidence="4" id="KW-0547">Nucleotide-binding</keyword>
<dbReference type="GO" id="GO:0016887">
    <property type="term" value="F:ATP hydrolysis activity"/>
    <property type="evidence" value="ECO:0007669"/>
    <property type="project" value="InterPro"/>
</dbReference>
<dbReference type="RefSeq" id="WP_178734357.1">
    <property type="nucleotide sequence ID" value="NZ_JABUOH010000054.1"/>
</dbReference>
<dbReference type="InterPro" id="IPR003959">
    <property type="entry name" value="ATPase_AAA_core"/>
</dbReference>
<comment type="caution">
    <text evidence="4">The sequence shown here is derived from an EMBL/GenBank/DDBJ whole genome shotgun (WGS) entry which is preliminary data.</text>
</comment>
<feature type="domain" description="AAA+ ATPase" evidence="3">
    <location>
        <begin position="165"/>
        <end position="301"/>
    </location>
</feature>
<organism evidence="4 5">
    <name type="scientific">Candidatus Phytoplasma pruni</name>
    <dbReference type="NCBI Taxonomy" id="479893"/>
    <lineage>
        <taxon>Bacteria</taxon>
        <taxon>Bacillati</taxon>
        <taxon>Mycoplasmatota</taxon>
        <taxon>Mollicutes</taxon>
        <taxon>Acholeplasmatales</taxon>
        <taxon>Acholeplasmataceae</taxon>
        <taxon>Candidatus Phytoplasma</taxon>
        <taxon>16SrIII (X-disease group)</taxon>
    </lineage>
</organism>
<dbReference type="Proteomes" id="UP000568109">
    <property type="component" value="Unassembled WGS sequence"/>
</dbReference>
<keyword evidence="4" id="KW-0067">ATP-binding</keyword>
<proteinExistence type="predicted"/>
<feature type="transmembrane region" description="Helical" evidence="2">
    <location>
        <begin position="12"/>
        <end position="37"/>
    </location>
</feature>
<dbReference type="PANTHER" id="PTHR23076:SF111">
    <property type="entry name" value="INACTIVE ATP-DEPENDENT ZINC METALLOPROTEASE FTSHI 1, CHLOROPLASTIC-RELATED"/>
    <property type="match status" value="1"/>
</dbReference>
<dbReference type="GO" id="GO:0006508">
    <property type="term" value="P:proteolysis"/>
    <property type="evidence" value="ECO:0007669"/>
    <property type="project" value="TreeGrafter"/>
</dbReference>
<accession>A0A851HAJ0</accession>
<dbReference type="GO" id="GO:0004176">
    <property type="term" value="F:ATP-dependent peptidase activity"/>
    <property type="evidence" value="ECO:0007669"/>
    <property type="project" value="TreeGrafter"/>
</dbReference>
<feature type="region of interest" description="Disordered" evidence="1">
    <location>
        <begin position="44"/>
        <end position="80"/>
    </location>
</feature>
<dbReference type="InterPro" id="IPR003593">
    <property type="entry name" value="AAA+_ATPase"/>
</dbReference>
<reference evidence="4 5" key="1">
    <citation type="submission" date="2020-06" db="EMBL/GenBank/DDBJ databases">
        <title>Draft genome sequence of Candidatus Phytoplasma pruni (X-disease group, subgroup 16SrIII-B) strain ChTDIII from Argentina.</title>
        <authorList>
            <person name="Fernandez F.D."/>
            <person name="Zuebert C."/>
            <person name="Huettel B."/>
            <person name="Kube M."/>
            <person name="Conci L.R."/>
        </authorList>
    </citation>
    <scope>NUCLEOTIDE SEQUENCE [LARGE SCALE GENOMIC DNA]</scope>
    <source>
        <strain evidence="4 5">ChTDIII</strain>
    </source>
</reference>
<evidence type="ECO:0000313" key="4">
    <source>
        <dbReference type="EMBL" id="NWN45972.1"/>
    </source>
</evidence>
<dbReference type="CDD" id="cd19481">
    <property type="entry name" value="RecA-like_protease"/>
    <property type="match status" value="1"/>
</dbReference>
<dbReference type="SUPFAM" id="SSF52540">
    <property type="entry name" value="P-loop containing nucleoside triphosphate hydrolases"/>
    <property type="match status" value="1"/>
</dbReference>
<sequence>MPPKKNHPSKSKLPIFFMTLFTLLFIGGLGFGLYYYYQQSQSSPTPTITPPPISETKPDKPAPETPSKPEVEEPPQETKPIKIETYDPKNYTTKEFLDAVRTKTQELTFNPLKYIKEMKLYTTEDLKQEKRFHDLIGMEQEKAVLEDFLQTIRTPSELTDLGFKPLTGLMLYGPPGTGKTSLARALAKETGYNYLEIDGTIFQKFNTKEGIEMVDALFFWAHQFAPIIVCIDESEIPMHNLTTADSQATKNIVTKFKNNLTGLKFDKDKAIFFIGTTNHLEDIDSAILSRFDYKVEVNPLDKKNRQHFLETYVKNVVKTQSTEHGTVYRYTDEAFQHLRKINEKLEAYPSLQNPRQLISLLKKAAISAIKRYYPNPEEVKKITPQDLDAAFEAYKIEAERQNEQDRKNASSSKKTD</sequence>
<keyword evidence="2" id="KW-0812">Transmembrane</keyword>
<evidence type="ECO:0000256" key="1">
    <source>
        <dbReference type="SAM" id="MobiDB-lite"/>
    </source>
</evidence>
<feature type="compositionally biased region" description="Basic and acidic residues" evidence="1">
    <location>
        <begin position="56"/>
        <end position="71"/>
    </location>
</feature>
<evidence type="ECO:0000313" key="5">
    <source>
        <dbReference type="Proteomes" id="UP000568109"/>
    </source>
</evidence>
<dbReference type="PANTHER" id="PTHR23076">
    <property type="entry name" value="METALLOPROTEASE M41 FTSH"/>
    <property type="match status" value="1"/>
</dbReference>
<dbReference type="EMBL" id="JABUOH010000054">
    <property type="protein sequence ID" value="NWN45972.1"/>
    <property type="molecule type" value="Genomic_DNA"/>
</dbReference>
<dbReference type="AlphaFoldDB" id="A0A851HAJ0"/>
<gene>
    <name evidence="4" type="ORF">HR065_02660</name>
</gene>
<keyword evidence="2" id="KW-1133">Transmembrane helix</keyword>
<dbReference type="Pfam" id="PF00004">
    <property type="entry name" value="AAA"/>
    <property type="match status" value="1"/>
</dbReference>
<dbReference type="InterPro" id="IPR027417">
    <property type="entry name" value="P-loop_NTPase"/>
</dbReference>
<feature type="region of interest" description="Disordered" evidence="1">
    <location>
        <begin position="395"/>
        <end position="416"/>
    </location>
</feature>
<dbReference type="SMART" id="SM00382">
    <property type="entry name" value="AAA"/>
    <property type="match status" value="1"/>
</dbReference>
<evidence type="ECO:0000259" key="3">
    <source>
        <dbReference type="SMART" id="SM00382"/>
    </source>
</evidence>
<dbReference type="GO" id="GO:0005524">
    <property type="term" value="F:ATP binding"/>
    <property type="evidence" value="ECO:0007669"/>
    <property type="project" value="UniProtKB-KW"/>
</dbReference>
<protein>
    <submittedName>
        <fullName evidence="4">ATP-binding protein</fullName>
    </submittedName>
</protein>
<dbReference type="GO" id="GO:0045037">
    <property type="term" value="P:protein import into chloroplast stroma"/>
    <property type="evidence" value="ECO:0007669"/>
    <property type="project" value="TreeGrafter"/>
</dbReference>
<keyword evidence="2" id="KW-0472">Membrane</keyword>
<name>A0A851HAJ0_9MOLU</name>
<dbReference type="Gene3D" id="3.40.50.300">
    <property type="entry name" value="P-loop containing nucleotide triphosphate hydrolases"/>
    <property type="match status" value="1"/>
</dbReference>